<feature type="transmembrane region" description="Helical" evidence="1">
    <location>
        <begin position="51"/>
        <end position="75"/>
    </location>
</feature>
<dbReference type="KEGG" id="sphh:SDAV_001034"/>
<gene>
    <name evidence="2" type="ORF">SDAV_001034</name>
</gene>
<keyword evidence="1" id="KW-0472">Membrane</keyword>
<evidence type="ECO:0000256" key="1">
    <source>
        <dbReference type="SAM" id="Phobius"/>
    </source>
</evidence>
<dbReference type="RefSeq" id="WP_114564791.1">
    <property type="nucleotide sequence ID" value="NZ_CP031088.1"/>
</dbReference>
<protein>
    <submittedName>
        <fullName evidence="2">Phage transmembrane protein</fullName>
    </submittedName>
</protein>
<reference evidence="3" key="1">
    <citation type="submission" date="2018-07" db="EMBL/GenBank/DDBJ databases">
        <title>Complete Genome Sequence of Spiroplasma phoeniceum.</title>
        <authorList>
            <person name="Davis R.E."/>
            <person name="Shao J.Y."/>
            <person name="Zhao Y."/>
            <person name="Silver A."/>
            <person name="Stump z."/>
            <person name="Gasparich G."/>
        </authorList>
    </citation>
    <scope>NUCLEOTIDE SEQUENCE [LARGE SCALE GENOMIC DNA]</scope>
    <source>
        <strain evidence="3">P40</strain>
    </source>
</reference>
<name>A0A345DP76_9MOLU</name>
<proteinExistence type="predicted"/>
<accession>A0A345DP76</accession>
<feature type="transmembrane region" description="Helical" evidence="1">
    <location>
        <begin position="12"/>
        <end position="31"/>
    </location>
</feature>
<keyword evidence="1" id="KW-1133">Transmembrane helix</keyword>
<dbReference type="EMBL" id="CP031088">
    <property type="protein sequence ID" value="AXF96014.1"/>
    <property type="molecule type" value="Genomic_DNA"/>
</dbReference>
<evidence type="ECO:0000313" key="3">
    <source>
        <dbReference type="Proteomes" id="UP000253689"/>
    </source>
</evidence>
<evidence type="ECO:0000313" key="2">
    <source>
        <dbReference type="EMBL" id="AXF96014.1"/>
    </source>
</evidence>
<sequence length="89" mass="10592">MKIKVLNFLKNNWWKILIHILWIVFGALLILDCVDVKELELFLKKFGLIAILMDVGYLMFWTLIGSYIVQLILWIKNKVNNRKNENEAN</sequence>
<keyword evidence="3" id="KW-1185">Reference proteome</keyword>
<keyword evidence="1 2" id="KW-0812">Transmembrane</keyword>
<dbReference type="Proteomes" id="UP000253689">
    <property type="component" value="Chromosome"/>
</dbReference>
<organism evidence="2 3">
    <name type="scientific">Spiroplasma phoeniceum P40</name>
    <dbReference type="NCBI Taxonomy" id="1276259"/>
    <lineage>
        <taxon>Bacteria</taxon>
        <taxon>Bacillati</taxon>
        <taxon>Mycoplasmatota</taxon>
        <taxon>Mollicutes</taxon>
        <taxon>Entomoplasmatales</taxon>
        <taxon>Spiroplasmataceae</taxon>
        <taxon>Spiroplasma</taxon>
    </lineage>
</organism>
<dbReference type="AlphaFoldDB" id="A0A345DP76"/>